<evidence type="ECO:0000313" key="1">
    <source>
        <dbReference type="EMBL" id="ABR56015.1"/>
    </source>
</evidence>
<proteinExistence type="predicted"/>
<dbReference type="Proteomes" id="UP000001106">
    <property type="component" value="Chromosome"/>
</dbReference>
<gene>
    <name evidence="1" type="ordered locus">Maeo_0429</name>
</gene>
<dbReference type="KEGG" id="mae:Maeo_0429"/>
<dbReference type="HOGENOM" id="CLU_528561_0_0_2"/>
<protein>
    <submittedName>
        <fullName evidence="1">Uncharacterized protein</fullName>
    </submittedName>
</protein>
<name>A6UU43_META3</name>
<sequence length="515" mass="60464">MNDKDTFTNYIINNFPNIIPILSNNFPFKFPKVKYVPSKAKSNITIYNSIIKVYLNLNDFINKLRSKSEYLHVTKTDVIIIGYTGKIVNNPKGIPIGDYSNYFIKDFLNRNDIKTKELLIFNLKDISRIINILNMQKYLKHNNSDLLFLLKYQTPKKIDLDNLKNICTKCIENKLYEYIYSDLEYSVIPKEDLKKRISNLEKYIKFITSNTFVSYVLSLAHSIKYYLEMSSPKILIINSISGLVDRLCVYVAKYLGIKIIFLPHGIGENLSSSNFINYFKINPIPIDVYINPTYDKKNITIKFKNIEICNYGVAIYGHTIDNYFNEISLPKDNRKLTVLYATQPWVRDGIIEKRKYIEFLYKFFNILKQIDCDIIIKFHPRDNDNIYKNILKKLNIKNVEYSYKAPPFFIEDIKKSDVLLTHISGICYESILAGTPVISIIPHELEKYYYPYESIEVPKFTENNLNKLKNFLKQKYVDKSLNNLLEIEQKKVKPKILGDDSLNLFLFKIKSLLEK</sequence>
<evidence type="ECO:0000313" key="2">
    <source>
        <dbReference type="Proteomes" id="UP000001106"/>
    </source>
</evidence>
<dbReference type="AlphaFoldDB" id="A6UU43"/>
<organism evidence="1 2">
    <name type="scientific">Methanococcus aeolicus (strain ATCC BAA-1280 / DSM 17508 / OCM 812 / Nankai-3)</name>
    <dbReference type="NCBI Taxonomy" id="419665"/>
    <lineage>
        <taxon>Archaea</taxon>
        <taxon>Methanobacteriati</taxon>
        <taxon>Methanobacteriota</taxon>
        <taxon>Methanomada group</taxon>
        <taxon>Methanococci</taxon>
        <taxon>Methanococcales</taxon>
        <taxon>Methanococcaceae</taxon>
        <taxon>Methanococcus</taxon>
    </lineage>
</organism>
<dbReference type="STRING" id="419665.Maeo_0429"/>
<dbReference type="EMBL" id="CP000743">
    <property type="protein sequence ID" value="ABR56015.1"/>
    <property type="molecule type" value="Genomic_DNA"/>
</dbReference>
<accession>A6UU43</accession>
<dbReference type="RefSeq" id="WP_011973147.1">
    <property type="nucleotide sequence ID" value="NC_009635.1"/>
</dbReference>
<dbReference type="SUPFAM" id="SSF53756">
    <property type="entry name" value="UDP-Glycosyltransferase/glycogen phosphorylase"/>
    <property type="match status" value="1"/>
</dbReference>
<dbReference type="GeneID" id="5327645"/>
<reference evidence="1" key="1">
    <citation type="submission" date="2007-06" db="EMBL/GenBank/DDBJ databases">
        <title>Complete sequence of Methanococcus aeolicus Nankai-3.</title>
        <authorList>
            <consortium name="US DOE Joint Genome Institute"/>
            <person name="Copeland A."/>
            <person name="Lucas S."/>
            <person name="Lapidus A."/>
            <person name="Barry K."/>
            <person name="Glavina del Rio T."/>
            <person name="Dalin E."/>
            <person name="Tice H."/>
            <person name="Pitluck S."/>
            <person name="Chain P."/>
            <person name="Malfatti S."/>
            <person name="Shin M."/>
            <person name="Vergez L."/>
            <person name="Schmutz J."/>
            <person name="Larimer F."/>
            <person name="Land M."/>
            <person name="Hauser L."/>
            <person name="Kyrpides N."/>
            <person name="Lykidis A."/>
            <person name="Sieprawska-Lupa M."/>
            <person name="Whitman W.B."/>
            <person name="Richardson P."/>
        </authorList>
    </citation>
    <scope>NUCLEOTIDE SEQUENCE [LARGE SCALE GENOMIC DNA]</scope>
    <source>
        <strain evidence="1">Nankai-3</strain>
    </source>
</reference>
<dbReference type="eggNOG" id="arCOG12931">
    <property type="taxonomic scope" value="Archaea"/>
</dbReference>
<keyword evidence="2" id="KW-1185">Reference proteome</keyword>